<dbReference type="InterPro" id="IPR036388">
    <property type="entry name" value="WH-like_DNA-bd_sf"/>
</dbReference>
<keyword evidence="2" id="KW-1185">Reference proteome</keyword>
<protein>
    <submittedName>
        <fullName evidence="1">Tetratricopeptide (TPR) repeat protein</fullName>
    </submittedName>
</protein>
<name>A0ABS4PSR6_9PSEU</name>
<dbReference type="InterPro" id="IPR011990">
    <property type="entry name" value="TPR-like_helical_dom_sf"/>
</dbReference>
<dbReference type="EMBL" id="JAGGMS010000001">
    <property type="protein sequence ID" value="MBP2181899.1"/>
    <property type="molecule type" value="Genomic_DNA"/>
</dbReference>
<accession>A0ABS4PSR6</accession>
<organism evidence="1 2">
    <name type="scientific">Amycolatopsis magusensis</name>
    <dbReference type="NCBI Taxonomy" id="882444"/>
    <lineage>
        <taxon>Bacteria</taxon>
        <taxon>Bacillati</taxon>
        <taxon>Actinomycetota</taxon>
        <taxon>Actinomycetes</taxon>
        <taxon>Pseudonocardiales</taxon>
        <taxon>Pseudonocardiaceae</taxon>
        <taxon>Amycolatopsis</taxon>
    </lineage>
</organism>
<dbReference type="SUPFAM" id="SSF48452">
    <property type="entry name" value="TPR-like"/>
    <property type="match status" value="1"/>
</dbReference>
<comment type="caution">
    <text evidence="1">The sequence shown here is derived from an EMBL/GenBank/DDBJ whole genome shotgun (WGS) entry which is preliminary data.</text>
</comment>
<evidence type="ECO:0000313" key="1">
    <source>
        <dbReference type="EMBL" id="MBP2181899.1"/>
    </source>
</evidence>
<dbReference type="PANTHER" id="PTHR47691">
    <property type="entry name" value="REGULATOR-RELATED"/>
    <property type="match status" value="1"/>
</dbReference>
<dbReference type="Proteomes" id="UP000741013">
    <property type="component" value="Unassembled WGS sequence"/>
</dbReference>
<dbReference type="Gene3D" id="1.10.10.10">
    <property type="entry name" value="Winged helix-like DNA-binding domain superfamily/Winged helix DNA-binding domain"/>
    <property type="match status" value="1"/>
</dbReference>
<evidence type="ECO:0000313" key="2">
    <source>
        <dbReference type="Proteomes" id="UP000741013"/>
    </source>
</evidence>
<proteinExistence type="predicted"/>
<dbReference type="RefSeq" id="WP_209665262.1">
    <property type="nucleotide sequence ID" value="NZ_JAGGMS010000001.1"/>
</dbReference>
<dbReference type="Gene3D" id="1.25.40.10">
    <property type="entry name" value="Tetratricopeptide repeat domain"/>
    <property type="match status" value="3"/>
</dbReference>
<gene>
    <name evidence="1" type="ORF">JOM49_003425</name>
</gene>
<sequence>MTVTGQPVATGGDRHRVTGVRGALTAAVVRLSPADRQLLSRLTVFPGLFTIRAVRELAGAGCPDPTAAMARLTGAALVVRCRTRFRLLRVVREYFASETVAAGLPLPAPDRARLDHLLTLGDTARLSGAHEQAADVLTEALALCARHGDTRNAGIVLEALGDAALELGDYPAAYARHTQSRRLAMRLADPLWTAESLNQLGLISWLRGDFRAARMVCAGAEALAKAQPEPRAKRARARALLGLGAVALHRGEHGSAHELLSRSFAEADQTAWRDGKAWALSQLGLLALHEADTTTARRLLRTSLRNHHALNARWRVASVLEALASVALATREPEHAIRLLGAAAELRMLTGARVPPVERPARERALASARATVPRPRFAQLWSGGTADEVIRAELDEHAVHAVTRVVDPPLRVFALGRAEVCLGTEPLLAADWTFAKPRELLYFLLTETDCTKERITRALWPWSTAAQVRNNFHTTLHHLRRALRQPGWVTYADGRYRFNRELGCDFDVDRFRAALRDADLAPAKWLSTAVEAYEGDFLEGMPGEHWITERRTALRQEYERAVRTLEVLRRRP</sequence>
<reference evidence="1 2" key="1">
    <citation type="submission" date="2021-03" db="EMBL/GenBank/DDBJ databases">
        <title>Sequencing the genomes of 1000 actinobacteria strains.</title>
        <authorList>
            <person name="Klenk H.-P."/>
        </authorList>
    </citation>
    <scope>NUCLEOTIDE SEQUENCE [LARGE SCALE GENOMIC DNA]</scope>
    <source>
        <strain evidence="1 2">DSM 45510</strain>
    </source>
</reference>
<dbReference type="PANTHER" id="PTHR47691:SF3">
    <property type="entry name" value="HTH-TYPE TRANSCRIPTIONAL REGULATOR RV0890C-RELATED"/>
    <property type="match status" value="1"/>
</dbReference>